<gene>
    <name evidence="1" type="ORF">WA1_38505</name>
</gene>
<protein>
    <recommendedName>
        <fullName evidence="3">DUF3370 domain-containing protein</fullName>
    </recommendedName>
</protein>
<reference evidence="1 2" key="1">
    <citation type="journal article" date="2013" name="Genome Biol. Evol.">
        <title>Genomes of Stigonematalean cyanobacteria (subsection V) and the evolution of oxygenic photosynthesis from prokaryotes to plastids.</title>
        <authorList>
            <person name="Dagan T."/>
            <person name="Roettger M."/>
            <person name="Stucken K."/>
            <person name="Landan G."/>
            <person name="Koch R."/>
            <person name="Major P."/>
            <person name="Gould S.B."/>
            <person name="Goremykin V.V."/>
            <person name="Rippka R."/>
            <person name="Tandeau de Marsac N."/>
            <person name="Gugger M."/>
            <person name="Lockhart P.J."/>
            <person name="Allen J.F."/>
            <person name="Brune I."/>
            <person name="Maus I."/>
            <person name="Puhler A."/>
            <person name="Martin W.F."/>
        </authorList>
    </citation>
    <scope>NUCLEOTIDE SEQUENCE [LARGE SCALE GENOMIC DNA]</scope>
    <source>
        <strain evidence="1 2">PCC 7110</strain>
    </source>
</reference>
<dbReference type="STRING" id="128403.WA1_38505"/>
<organism evidence="1 2">
    <name type="scientific">Scytonema hofmannii PCC 7110</name>
    <dbReference type="NCBI Taxonomy" id="128403"/>
    <lineage>
        <taxon>Bacteria</taxon>
        <taxon>Bacillati</taxon>
        <taxon>Cyanobacteriota</taxon>
        <taxon>Cyanophyceae</taxon>
        <taxon>Nostocales</taxon>
        <taxon>Scytonemataceae</taxon>
        <taxon>Scytonema</taxon>
    </lineage>
</organism>
<evidence type="ECO:0000313" key="1">
    <source>
        <dbReference type="EMBL" id="KYC38237.1"/>
    </source>
</evidence>
<dbReference type="InterPro" id="IPR021801">
    <property type="entry name" value="DUF3370"/>
</dbReference>
<dbReference type="AlphaFoldDB" id="A0A139X0K4"/>
<dbReference type="RefSeq" id="WP_017749721.1">
    <property type="nucleotide sequence ID" value="NZ_KQ976354.1"/>
</dbReference>
<comment type="caution">
    <text evidence="1">The sequence shown here is derived from an EMBL/GenBank/DDBJ whole genome shotgun (WGS) entry which is preliminary data.</text>
</comment>
<name>A0A139X0K4_9CYAN</name>
<proteinExistence type="predicted"/>
<dbReference type="EMBL" id="ANNX02000042">
    <property type="protein sequence ID" value="KYC38237.1"/>
    <property type="molecule type" value="Genomic_DNA"/>
</dbReference>
<accession>A0A139X0K4</accession>
<sequence length="277" mass="31132">MPVHRPKNKLPASVFLLILGFLITASLGFVTNTRFSSSKKGTSSEKALAQTPLKPAPEEIVQVGEVRSLPGKLDTVSVFNSNSPEWIKTEGILLSTFPTNRKKVSAAHLNFPFQGRFDLFAHHYTHTPKDLQTLYLGLILHNPSQKPVTVDVLQAASYLMQDAPFVTLINSTNQNQTVYLTLETPLKEDTLSKGGLRFRKPSLDFPFFRGTVRLRYIDDKGEQKTRYVHLWHRTGQILEPLIKLVMPSNSRRTVQIDLIYPPDSTPPQVLTVKTLDG</sequence>
<dbReference type="Pfam" id="PF11850">
    <property type="entry name" value="DUF3370"/>
    <property type="match status" value="1"/>
</dbReference>
<evidence type="ECO:0000313" key="2">
    <source>
        <dbReference type="Proteomes" id="UP000076925"/>
    </source>
</evidence>
<evidence type="ECO:0008006" key="3">
    <source>
        <dbReference type="Google" id="ProtNLM"/>
    </source>
</evidence>
<dbReference type="Proteomes" id="UP000076925">
    <property type="component" value="Unassembled WGS sequence"/>
</dbReference>
<dbReference type="OrthoDB" id="502907at2"/>
<keyword evidence="2" id="KW-1185">Reference proteome</keyword>